<dbReference type="PROSITE" id="PS51257">
    <property type="entry name" value="PROKAR_LIPOPROTEIN"/>
    <property type="match status" value="1"/>
</dbReference>
<feature type="compositionally biased region" description="Polar residues" evidence="1">
    <location>
        <begin position="67"/>
        <end position="83"/>
    </location>
</feature>
<evidence type="ECO:0000256" key="1">
    <source>
        <dbReference type="SAM" id="MobiDB-lite"/>
    </source>
</evidence>
<dbReference type="RefSeq" id="WP_108779306.1">
    <property type="nucleotide sequence ID" value="NZ_CP029186.1"/>
</dbReference>
<organism evidence="3 4">
    <name type="scientific">Flavobacterium album</name>
    <dbReference type="NCBI Taxonomy" id="2175091"/>
    <lineage>
        <taxon>Bacteria</taxon>
        <taxon>Pseudomonadati</taxon>
        <taxon>Bacteroidota</taxon>
        <taxon>Flavobacteriia</taxon>
        <taxon>Flavobacteriales</taxon>
        <taxon>Flavobacteriaceae</taxon>
        <taxon>Flavobacterium</taxon>
    </lineage>
</organism>
<name>A0A2S1R1J1_9FLAO</name>
<sequence>MKKLNVKSFLAVAIFAAFSLVSCKDKTSGSESGADAGNSYDETQAPTGEPGAAQGVGADGGTGLPYDSTSTGTQRANGDTNNPQSGTSNGQGNTTSGSSGSQNSGNQNSGQTPGVQTAGGQTSGGQTSKP</sequence>
<accession>A0A2S1R1J1</accession>
<evidence type="ECO:0000313" key="3">
    <source>
        <dbReference type="EMBL" id="AWH86583.1"/>
    </source>
</evidence>
<dbReference type="EMBL" id="CP029186">
    <property type="protein sequence ID" value="AWH86583.1"/>
    <property type="molecule type" value="Genomic_DNA"/>
</dbReference>
<gene>
    <name evidence="3" type="ORF">HYN59_16360</name>
</gene>
<dbReference type="KEGG" id="falb:HYN59_16360"/>
<keyword evidence="4" id="KW-1185">Reference proteome</keyword>
<dbReference type="Proteomes" id="UP000244929">
    <property type="component" value="Chromosome"/>
</dbReference>
<protein>
    <recommendedName>
        <fullName evidence="5">Lipoprotein</fullName>
    </recommendedName>
</protein>
<feature type="chain" id="PRO_5015696719" description="Lipoprotein" evidence="2">
    <location>
        <begin position="24"/>
        <end position="130"/>
    </location>
</feature>
<reference evidence="3 4" key="1">
    <citation type="submission" date="2018-04" db="EMBL/GenBank/DDBJ databases">
        <title>Genome sequencing of Flavobacterium sp. HYN0059.</title>
        <authorList>
            <person name="Yi H."/>
            <person name="Baek C."/>
        </authorList>
    </citation>
    <scope>NUCLEOTIDE SEQUENCE [LARGE SCALE GENOMIC DNA]</scope>
    <source>
        <strain evidence="3 4">HYN0059</strain>
    </source>
</reference>
<evidence type="ECO:0008006" key="5">
    <source>
        <dbReference type="Google" id="ProtNLM"/>
    </source>
</evidence>
<feature type="compositionally biased region" description="Low complexity" evidence="1">
    <location>
        <begin position="84"/>
        <end position="130"/>
    </location>
</feature>
<keyword evidence="2" id="KW-0732">Signal</keyword>
<feature type="signal peptide" evidence="2">
    <location>
        <begin position="1"/>
        <end position="23"/>
    </location>
</feature>
<proteinExistence type="predicted"/>
<evidence type="ECO:0000313" key="4">
    <source>
        <dbReference type="Proteomes" id="UP000244929"/>
    </source>
</evidence>
<feature type="region of interest" description="Disordered" evidence="1">
    <location>
        <begin position="25"/>
        <end position="130"/>
    </location>
</feature>
<dbReference type="AlphaFoldDB" id="A0A2S1R1J1"/>
<evidence type="ECO:0000256" key="2">
    <source>
        <dbReference type="SAM" id="SignalP"/>
    </source>
</evidence>